<organism evidence="2 3">
    <name type="scientific">Streptomyces lycii</name>
    <dbReference type="NCBI Taxonomy" id="2654337"/>
    <lineage>
        <taxon>Bacteria</taxon>
        <taxon>Bacillati</taxon>
        <taxon>Actinomycetota</taxon>
        <taxon>Actinomycetes</taxon>
        <taxon>Kitasatosporales</taxon>
        <taxon>Streptomycetaceae</taxon>
        <taxon>Streptomyces</taxon>
    </lineage>
</organism>
<dbReference type="RefSeq" id="WP_098753698.1">
    <property type="nucleotide sequence ID" value="NZ_WHPN01000245.1"/>
</dbReference>
<feature type="transmembrane region" description="Helical" evidence="1">
    <location>
        <begin position="113"/>
        <end position="132"/>
    </location>
</feature>
<keyword evidence="1" id="KW-1133">Transmembrane helix</keyword>
<evidence type="ECO:0000313" key="2">
    <source>
        <dbReference type="EMBL" id="KAF4409180.1"/>
    </source>
</evidence>
<keyword evidence="1" id="KW-0812">Transmembrane</keyword>
<feature type="transmembrane region" description="Helical" evidence="1">
    <location>
        <begin position="55"/>
        <end position="77"/>
    </location>
</feature>
<name>A0ABQ7FKG7_9ACTN</name>
<evidence type="ECO:0000256" key="1">
    <source>
        <dbReference type="SAM" id="Phobius"/>
    </source>
</evidence>
<gene>
    <name evidence="2" type="ORF">GCU69_10425</name>
</gene>
<evidence type="ECO:0000313" key="3">
    <source>
        <dbReference type="Proteomes" id="UP000621266"/>
    </source>
</evidence>
<reference evidence="2 3" key="1">
    <citation type="submission" date="2019-10" db="EMBL/GenBank/DDBJ databases">
        <title>Streptomyces tenebrisbrunneis sp.nov., an endogenous actinomycete isolated from of Lycium ruthenicum.</title>
        <authorList>
            <person name="Ma L."/>
        </authorList>
    </citation>
    <scope>NUCLEOTIDE SEQUENCE [LARGE SCALE GENOMIC DNA]</scope>
    <source>
        <strain evidence="2 3">TRM 66187</strain>
    </source>
</reference>
<feature type="transmembrane region" description="Helical" evidence="1">
    <location>
        <begin position="89"/>
        <end position="107"/>
    </location>
</feature>
<proteinExistence type="predicted"/>
<dbReference type="EMBL" id="WHPN01000245">
    <property type="protein sequence ID" value="KAF4409180.1"/>
    <property type="molecule type" value="Genomic_DNA"/>
</dbReference>
<protein>
    <recommendedName>
        <fullName evidence="4">Integral membrane protein</fullName>
    </recommendedName>
</protein>
<feature type="transmembrane region" description="Helical" evidence="1">
    <location>
        <begin position="26"/>
        <end position="43"/>
    </location>
</feature>
<keyword evidence="3" id="KW-1185">Reference proteome</keyword>
<sequence>MQTHAIRHRIPARHARPAGRGLRRSHVGRPTLISVVYGCYAAFLSHDSGGSGTRALVTGVVAGAALLVLWLAVARLLPAGVLREVRSAVCGALAGSAFGVLADLSGATLGKSVVLGLVVAAAVAVATNYRLYGRVP</sequence>
<keyword evidence="1" id="KW-0472">Membrane</keyword>
<evidence type="ECO:0008006" key="4">
    <source>
        <dbReference type="Google" id="ProtNLM"/>
    </source>
</evidence>
<dbReference type="Proteomes" id="UP000621266">
    <property type="component" value="Unassembled WGS sequence"/>
</dbReference>
<accession>A0ABQ7FKG7</accession>
<comment type="caution">
    <text evidence="2">The sequence shown here is derived from an EMBL/GenBank/DDBJ whole genome shotgun (WGS) entry which is preliminary data.</text>
</comment>